<proteinExistence type="predicted"/>
<sequence>MVTLQDVMSSLSPLIAQIPQYIGQEPPDEYYNKVVQVFAYRGTLAVVGFNDAVKAEILKSKMSGKYTPVPAQHPAGTAIDTPARFLVWLRYKYHEETIGSHNASLFRLAQEKFNSTDTPQTYEDRIRLLLLQIPNNNQDALAILWTYLPDELFTRVKITNPADINAFFTAVKDTWLERKPSTFTYNGVNTSVPIILSNTISTKNQS</sequence>
<evidence type="ECO:0000313" key="1">
    <source>
        <dbReference type="EMBL" id="CAG8743525.1"/>
    </source>
</evidence>
<evidence type="ECO:0000313" key="2">
    <source>
        <dbReference type="Proteomes" id="UP000789759"/>
    </source>
</evidence>
<dbReference type="EMBL" id="CAJVQA010016514">
    <property type="protein sequence ID" value="CAG8743525.1"/>
    <property type="molecule type" value="Genomic_DNA"/>
</dbReference>
<reference evidence="1" key="1">
    <citation type="submission" date="2021-06" db="EMBL/GenBank/DDBJ databases">
        <authorList>
            <person name="Kallberg Y."/>
            <person name="Tangrot J."/>
            <person name="Rosling A."/>
        </authorList>
    </citation>
    <scope>NUCLEOTIDE SEQUENCE</scope>
    <source>
        <strain evidence="1">FL966</strain>
    </source>
</reference>
<protein>
    <submittedName>
        <fullName evidence="1">9460_t:CDS:1</fullName>
    </submittedName>
</protein>
<organism evidence="1 2">
    <name type="scientific">Cetraspora pellucida</name>
    <dbReference type="NCBI Taxonomy" id="1433469"/>
    <lineage>
        <taxon>Eukaryota</taxon>
        <taxon>Fungi</taxon>
        <taxon>Fungi incertae sedis</taxon>
        <taxon>Mucoromycota</taxon>
        <taxon>Glomeromycotina</taxon>
        <taxon>Glomeromycetes</taxon>
        <taxon>Diversisporales</taxon>
        <taxon>Gigasporaceae</taxon>
        <taxon>Cetraspora</taxon>
    </lineage>
</organism>
<dbReference type="Proteomes" id="UP000789759">
    <property type="component" value="Unassembled WGS sequence"/>
</dbReference>
<dbReference type="OrthoDB" id="2428276at2759"/>
<gene>
    <name evidence="1" type="ORF">CPELLU_LOCUS14227</name>
</gene>
<name>A0A9N9NM60_9GLOM</name>
<comment type="caution">
    <text evidence="1">The sequence shown here is derived from an EMBL/GenBank/DDBJ whole genome shotgun (WGS) entry which is preliminary data.</text>
</comment>
<keyword evidence="2" id="KW-1185">Reference proteome</keyword>
<accession>A0A9N9NM60</accession>
<dbReference type="AlphaFoldDB" id="A0A9N9NM60"/>